<dbReference type="PANTHER" id="PTHR30471:SF3">
    <property type="entry name" value="UPF0758 PROTEIN YEES-RELATED"/>
    <property type="match status" value="1"/>
</dbReference>
<dbReference type="InterPro" id="IPR046778">
    <property type="entry name" value="UPF0758_N"/>
</dbReference>
<sequence>MPDDRLTSDQPRERLMALGAGALSDAELVAVHLGTGRQGEGVMALARSLLTEWGGVGGLARADVDELSRTPGVGPAKACRLVAAFALADRITPHEGAAVTTSADIATIAATRIGRARTERVLLVLLDGRNRVRRIETVASGGATSSLVPVREVLSIALRHDAVSVAVAHNHPGGGTEPSAEDVAVTRRLGLACGEVGLRFLDHVIVAGDRWCSVTASR</sequence>
<dbReference type="SUPFAM" id="SSF102712">
    <property type="entry name" value="JAB1/MPN domain"/>
    <property type="match status" value="1"/>
</dbReference>
<dbReference type="GO" id="GO:0006508">
    <property type="term" value="P:proteolysis"/>
    <property type="evidence" value="ECO:0007669"/>
    <property type="project" value="UniProtKB-KW"/>
</dbReference>
<keyword evidence="3" id="KW-0479">Metal-binding</keyword>
<dbReference type="GO" id="GO:0046872">
    <property type="term" value="F:metal ion binding"/>
    <property type="evidence" value="ECO:0007669"/>
    <property type="project" value="UniProtKB-KW"/>
</dbReference>
<evidence type="ECO:0000313" key="9">
    <source>
        <dbReference type="EMBL" id="SMC41470.1"/>
    </source>
</evidence>
<evidence type="ECO:0000256" key="4">
    <source>
        <dbReference type="ARBA" id="ARBA00022801"/>
    </source>
</evidence>
<dbReference type="Gene3D" id="1.10.150.20">
    <property type="entry name" value="5' to 3' exonuclease, C-terminal subdomain"/>
    <property type="match status" value="1"/>
</dbReference>
<keyword evidence="5" id="KW-0862">Zinc</keyword>
<evidence type="ECO:0000256" key="7">
    <source>
        <dbReference type="RuleBase" id="RU003797"/>
    </source>
</evidence>
<dbReference type="AlphaFoldDB" id="A0A1W1YZ42"/>
<comment type="similarity">
    <text evidence="1 7">Belongs to the UPF0758 family.</text>
</comment>
<dbReference type="InterPro" id="IPR037518">
    <property type="entry name" value="MPN"/>
</dbReference>
<dbReference type="PANTHER" id="PTHR30471">
    <property type="entry name" value="DNA REPAIR PROTEIN RADC"/>
    <property type="match status" value="1"/>
</dbReference>
<evidence type="ECO:0000259" key="8">
    <source>
        <dbReference type="PROSITE" id="PS50249"/>
    </source>
</evidence>
<dbReference type="Gene3D" id="3.40.140.10">
    <property type="entry name" value="Cytidine Deaminase, domain 2"/>
    <property type="match status" value="1"/>
</dbReference>
<evidence type="ECO:0000256" key="2">
    <source>
        <dbReference type="ARBA" id="ARBA00022670"/>
    </source>
</evidence>
<feature type="domain" description="MPN" evidence="8">
    <location>
        <begin position="98"/>
        <end position="218"/>
    </location>
</feature>
<organism evidence="9 10">
    <name type="scientific">Janibacter indicus</name>
    <dbReference type="NCBI Taxonomy" id="857417"/>
    <lineage>
        <taxon>Bacteria</taxon>
        <taxon>Bacillati</taxon>
        <taxon>Actinomycetota</taxon>
        <taxon>Actinomycetes</taxon>
        <taxon>Micrococcales</taxon>
        <taxon>Intrasporangiaceae</taxon>
        <taxon>Janibacter</taxon>
    </lineage>
</organism>
<keyword evidence="4" id="KW-0378">Hydrolase</keyword>
<protein>
    <submittedName>
        <fullName evidence="9">DNA replication and repair protein RadC</fullName>
    </submittedName>
</protein>
<reference evidence="9 10" key="1">
    <citation type="submission" date="2017-04" db="EMBL/GenBank/DDBJ databases">
        <authorList>
            <person name="Afonso C.L."/>
            <person name="Miller P.J."/>
            <person name="Scott M.A."/>
            <person name="Spackman E."/>
            <person name="Goraichik I."/>
            <person name="Dimitrov K.M."/>
            <person name="Suarez D.L."/>
            <person name="Swayne D.E."/>
        </authorList>
    </citation>
    <scope>NUCLEOTIDE SEQUENCE [LARGE SCALE GENOMIC DNA]</scope>
    <source>
        <strain evidence="9 10">CGMCC 1.12511</strain>
    </source>
</reference>
<proteinExistence type="inferred from homology"/>
<dbReference type="InterPro" id="IPR025657">
    <property type="entry name" value="RadC_JAB"/>
</dbReference>
<dbReference type="PROSITE" id="PS50249">
    <property type="entry name" value="MPN"/>
    <property type="match status" value="1"/>
</dbReference>
<dbReference type="NCBIfam" id="TIGR00608">
    <property type="entry name" value="radc"/>
    <property type="match status" value="1"/>
</dbReference>
<dbReference type="SUPFAM" id="SSF47781">
    <property type="entry name" value="RuvA domain 2-like"/>
    <property type="match status" value="1"/>
</dbReference>
<evidence type="ECO:0000256" key="1">
    <source>
        <dbReference type="ARBA" id="ARBA00010243"/>
    </source>
</evidence>
<evidence type="ECO:0000256" key="3">
    <source>
        <dbReference type="ARBA" id="ARBA00022723"/>
    </source>
</evidence>
<evidence type="ECO:0000256" key="6">
    <source>
        <dbReference type="ARBA" id="ARBA00023049"/>
    </source>
</evidence>
<dbReference type="NCBIfam" id="NF000642">
    <property type="entry name" value="PRK00024.1"/>
    <property type="match status" value="1"/>
</dbReference>
<dbReference type="GO" id="GO:0008237">
    <property type="term" value="F:metallopeptidase activity"/>
    <property type="evidence" value="ECO:0007669"/>
    <property type="project" value="UniProtKB-KW"/>
</dbReference>
<dbReference type="Pfam" id="PF20582">
    <property type="entry name" value="UPF0758_N"/>
    <property type="match status" value="1"/>
</dbReference>
<evidence type="ECO:0000256" key="5">
    <source>
        <dbReference type="ARBA" id="ARBA00022833"/>
    </source>
</evidence>
<gene>
    <name evidence="9" type="ORF">SAMN06296429_10325</name>
</gene>
<dbReference type="InterPro" id="IPR001405">
    <property type="entry name" value="UPF0758"/>
</dbReference>
<keyword evidence="6" id="KW-0482">Metalloprotease</keyword>
<dbReference type="RefSeq" id="WP_234993724.1">
    <property type="nucleotide sequence ID" value="NZ_FWXN01000003.1"/>
</dbReference>
<dbReference type="Proteomes" id="UP000192634">
    <property type="component" value="Unassembled WGS sequence"/>
</dbReference>
<accession>A0A1W1YZ42</accession>
<dbReference type="Pfam" id="PF04002">
    <property type="entry name" value="RadC"/>
    <property type="match status" value="1"/>
</dbReference>
<name>A0A1W1YZ42_9MICO</name>
<dbReference type="InterPro" id="IPR010994">
    <property type="entry name" value="RuvA_2-like"/>
</dbReference>
<dbReference type="CDD" id="cd08071">
    <property type="entry name" value="MPN_DUF2466"/>
    <property type="match status" value="1"/>
</dbReference>
<dbReference type="EMBL" id="FWXN01000003">
    <property type="protein sequence ID" value="SMC41470.1"/>
    <property type="molecule type" value="Genomic_DNA"/>
</dbReference>
<evidence type="ECO:0000313" key="10">
    <source>
        <dbReference type="Proteomes" id="UP000192634"/>
    </source>
</evidence>
<keyword evidence="2" id="KW-0645">Protease</keyword>